<dbReference type="InterPro" id="IPR013094">
    <property type="entry name" value="AB_hydrolase_3"/>
</dbReference>
<organism evidence="4 5">
    <name type="scientific">Nguyenibacter vanlangensis</name>
    <dbReference type="NCBI Taxonomy" id="1216886"/>
    <lineage>
        <taxon>Bacteria</taxon>
        <taxon>Pseudomonadati</taxon>
        <taxon>Pseudomonadota</taxon>
        <taxon>Alphaproteobacteria</taxon>
        <taxon>Acetobacterales</taxon>
        <taxon>Acetobacteraceae</taxon>
        <taxon>Nguyenibacter</taxon>
    </lineage>
</organism>
<evidence type="ECO:0000256" key="2">
    <source>
        <dbReference type="SAM" id="MobiDB-lite"/>
    </source>
</evidence>
<protein>
    <submittedName>
        <fullName evidence="4">Alpha/beta hydrolase</fullName>
    </submittedName>
</protein>
<keyword evidence="5" id="KW-1185">Reference proteome</keyword>
<dbReference type="PANTHER" id="PTHR23025">
    <property type="entry name" value="TRIACYLGLYCEROL LIPASE"/>
    <property type="match status" value="1"/>
</dbReference>
<evidence type="ECO:0000313" key="4">
    <source>
        <dbReference type="EMBL" id="XAE42821.1"/>
    </source>
</evidence>
<name>A0ABZ3D5U9_9PROT</name>
<keyword evidence="4" id="KW-0378">Hydrolase</keyword>
<dbReference type="Pfam" id="PF07859">
    <property type="entry name" value="Abhydrolase_3"/>
    <property type="match status" value="1"/>
</dbReference>
<feature type="domain" description="Alpha/beta hydrolase fold-3" evidence="3">
    <location>
        <begin position="109"/>
        <end position="312"/>
    </location>
</feature>
<dbReference type="SUPFAM" id="SSF53474">
    <property type="entry name" value="alpha/beta-Hydrolases"/>
    <property type="match status" value="1"/>
</dbReference>
<dbReference type="Proteomes" id="UP001449795">
    <property type="component" value="Chromosome"/>
</dbReference>
<feature type="compositionally biased region" description="Low complexity" evidence="2">
    <location>
        <begin position="9"/>
        <end position="23"/>
    </location>
</feature>
<dbReference type="InterPro" id="IPR033140">
    <property type="entry name" value="Lipase_GDXG_put_SER_AS"/>
</dbReference>
<accession>A0ABZ3D5U9</accession>
<gene>
    <name evidence="4" type="ORF">AAC691_21750</name>
</gene>
<dbReference type="PANTHER" id="PTHR23025:SF4">
    <property type="entry name" value="ALPHA_BETA HYDROLASE FOLD-3 DOMAIN-CONTAINING PROTEIN"/>
    <property type="match status" value="1"/>
</dbReference>
<reference evidence="4 5" key="1">
    <citation type="submission" date="2024-04" db="EMBL/GenBank/DDBJ databases">
        <title>Complete genome sequence of Nguyenibacter vanlangesis HBCM-1154, a strain capable of nitrogen fixation, IAA production, and phosphorus solubilization isolated from sugarcane soil.</title>
        <authorList>
            <person name="MY HANH P."/>
        </authorList>
    </citation>
    <scope>NUCLEOTIDE SEQUENCE [LARGE SCALE GENOMIC DNA]</scope>
    <source>
        <strain evidence="4 5">HBCM 1154</strain>
    </source>
</reference>
<evidence type="ECO:0000256" key="1">
    <source>
        <dbReference type="PROSITE-ProRule" id="PRU10038"/>
    </source>
</evidence>
<feature type="active site" evidence="1">
    <location>
        <position position="184"/>
    </location>
</feature>
<sequence>MAGGPAVESGMAQSGSGAGAARPGAARLEAGRLGLASRLVLGHLSGRASLRARRPRTLAELRRALDRPCFPQALSSLPLRRVMALRVPGATELRPARLYLPHGKVRGAVLFLHGGGFVHCGLNSHHGICCRLARASGAAVLSFDYRLAPEHRFPAAVEDSWAALRWLAGESWRWGGGLAVAGDSAGGNLAAVLAHLARDRGGPELALQLLYYPSLYGAREVPSRRIHAEGYMLTARLMEWYAEQYVRTPEDLYHPLMAPVFAESLAGLAPAVIVPAEFDPLHDEATGYAQAMRAAGGQAELRCYPGTIHGYLNMYSVMPAGRAAIRFGGRRLRSALAG</sequence>
<dbReference type="EMBL" id="CP152276">
    <property type="protein sequence ID" value="XAE42821.1"/>
    <property type="molecule type" value="Genomic_DNA"/>
</dbReference>
<evidence type="ECO:0000259" key="3">
    <source>
        <dbReference type="Pfam" id="PF07859"/>
    </source>
</evidence>
<dbReference type="GO" id="GO:0016787">
    <property type="term" value="F:hydrolase activity"/>
    <property type="evidence" value="ECO:0007669"/>
    <property type="project" value="UniProtKB-KW"/>
</dbReference>
<dbReference type="InterPro" id="IPR029058">
    <property type="entry name" value="AB_hydrolase_fold"/>
</dbReference>
<evidence type="ECO:0000313" key="5">
    <source>
        <dbReference type="Proteomes" id="UP001449795"/>
    </source>
</evidence>
<proteinExistence type="predicted"/>
<dbReference type="PROSITE" id="PS01174">
    <property type="entry name" value="LIPASE_GDXG_SER"/>
    <property type="match status" value="1"/>
</dbReference>
<feature type="region of interest" description="Disordered" evidence="2">
    <location>
        <begin position="1"/>
        <end position="23"/>
    </location>
</feature>
<dbReference type="Gene3D" id="3.40.50.1820">
    <property type="entry name" value="alpha/beta hydrolase"/>
    <property type="match status" value="1"/>
</dbReference>